<evidence type="ECO:0000256" key="2">
    <source>
        <dbReference type="HAMAP-Rule" id="MF_00048"/>
    </source>
</evidence>
<name>A0A5C8ZEJ0_9ACTN</name>
<dbReference type="NCBIfam" id="NF009150">
    <property type="entry name" value="PRK12497.1-3"/>
    <property type="match status" value="1"/>
</dbReference>
<dbReference type="InterPro" id="IPR003509">
    <property type="entry name" value="UPF0102_YraN-like"/>
</dbReference>
<organism evidence="3 4">
    <name type="scientific">Quadrisphaera setariae</name>
    <dbReference type="NCBI Taxonomy" id="2593304"/>
    <lineage>
        <taxon>Bacteria</taxon>
        <taxon>Bacillati</taxon>
        <taxon>Actinomycetota</taxon>
        <taxon>Actinomycetes</taxon>
        <taxon>Kineosporiales</taxon>
        <taxon>Kineosporiaceae</taxon>
        <taxon>Quadrisphaera</taxon>
    </lineage>
</organism>
<dbReference type="PANTHER" id="PTHR34039">
    <property type="entry name" value="UPF0102 PROTEIN YRAN"/>
    <property type="match status" value="1"/>
</dbReference>
<gene>
    <name evidence="3" type="ORF">FMM08_13685</name>
</gene>
<protein>
    <recommendedName>
        <fullName evidence="2">UPF0102 protein FMM08_13685</fullName>
    </recommendedName>
</protein>
<evidence type="ECO:0000313" key="3">
    <source>
        <dbReference type="EMBL" id="TXR55924.1"/>
    </source>
</evidence>
<dbReference type="GO" id="GO:0003676">
    <property type="term" value="F:nucleic acid binding"/>
    <property type="evidence" value="ECO:0007669"/>
    <property type="project" value="InterPro"/>
</dbReference>
<dbReference type="SUPFAM" id="SSF52980">
    <property type="entry name" value="Restriction endonuclease-like"/>
    <property type="match status" value="1"/>
</dbReference>
<dbReference type="HAMAP" id="MF_00048">
    <property type="entry name" value="UPF0102"/>
    <property type="match status" value="1"/>
</dbReference>
<evidence type="ECO:0000256" key="1">
    <source>
        <dbReference type="ARBA" id="ARBA00006738"/>
    </source>
</evidence>
<dbReference type="Gene3D" id="3.40.1350.10">
    <property type="match status" value="1"/>
</dbReference>
<dbReference type="Proteomes" id="UP000321234">
    <property type="component" value="Unassembled WGS sequence"/>
</dbReference>
<proteinExistence type="inferred from homology"/>
<reference evidence="3 4" key="1">
    <citation type="submission" date="2019-07" db="EMBL/GenBank/DDBJ databases">
        <title>Quadrisphaera sp. strain DD2A genome sequencing and assembly.</title>
        <authorList>
            <person name="Kim I."/>
        </authorList>
    </citation>
    <scope>NUCLEOTIDE SEQUENCE [LARGE SCALE GENOMIC DNA]</scope>
    <source>
        <strain evidence="3 4">DD2A</strain>
    </source>
</reference>
<sequence>MGALTRREVGAHGERVAEAHLVAAGAEVLDRNWRCRWGELDLVVRDGDALVGVEVRTRRTTAAGTPLESVTPLKVARLRRLLGLWCADHPARARAGRLRLDVVGVLLDAGGRASVQHVRGVEGA</sequence>
<dbReference type="InterPro" id="IPR011856">
    <property type="entry name" value="tRNA_endonuc-like_dom_sf"/>
</dbReference>
<keyword evidence="4" id="KW-1185">Reference proteome</keyword>
<dbReference type="PANTHER" id="PTHR34039:SF1">
    <property type="entry name" value="UPF0102 PROTEIN YRAN"/>
    <property type="match status" value="1"/>
</dbReference>
<dbReference type="Pfam" id="PF02021">
    <property type="entry name" value="UPF0102"/>
    <property type="match status" value="1"/>
</dbReference>
<dbReference type="EMBL" id="VKAC01000007">
    <property type="protein sequence ID" value="TXR55924.1"/>
    <property type="molecule type" value="Genomic_DNA"/>
</dbReference>
<comment type="caution">
    <text evidence="3">The sequence shown here is derived from an EMBL/GenBank/DDBJ whole genome shotgun (WGS) entry which is preliminary data.</text>
</comment>
<accession>A0A5C8ZEJ0</accession>
<comment type="similarity">
    <text evidence="1 2">Belongs to the UPF0102 family.</text>
</comment>
<dbReference type="CDD" id="cd20736">
    <property type="entry name" value="PoNe_Nuclease"/>
    <property type="match status" value="1"/>
</dbReference>
<evidence type="ECO:0000313" key="4">
    <source>
        <dbReference type="Proteomes" id="UP000321234"/>
    </source>
</evidence>
<dbReference type="AlphaFoldDB" id="A0A5C8ZEJ0"/>
<dbReference type="OrthoDB" id="9794876at2"/>
<dbReference type="InterPro" id="IPR011335">
    <property type="entry name" value="Restrct_endonuc-II-like"/>
</dbReference>
<dbReference type="NCBIfam" id="NF009154">
    <property type="entry name" value="PRK12497.3-3"/>
    <property type="match status" value="1"/>
</dbReference>